<protein>
    <recommendedName>
        <fullName evidence="6">Multicopper oxidase</fullName>
    </recommendedName>
</protein>
<evidence type="ECO:0000256" key="1">
    <source>
        <dbReference type="ARBA" id="ARBA00022723"/>
    </source>
</evidence>
<dbReference type="SUPFAM" id="SSF49503">
    <property type="entry name" value="Cupredoxins"/>
    <property type="match status" value="2"/>
</dbReference>
<name>A0A8A4TWF6_SULCO</name>
<evidence type="ECO:0000313" key="5">
    <source>
        <dbReference type="Proteomes" id="UP000663929"/>
    </source>
</evidence>
<gene>
    <name evidence="4" type="ORF">J3U87_00170</name>
</gene>
<dbReference type="GO" id="GO:0005507">
    <property type="term" value="F:copper ion binding"/>
    <property type="evidence" value="ECO:0007669"/>
    <property type="project" value="InterPro"/>
</dbReference>
<organism evidence="4 5">
    <name type="scientific">Sulfidibacter corallicola</name>
    <dbReference type="NCBI Taxonomy" id="2818388"/>
    <lineage>
        <taxon>Bacteria</taxon>
        <taxon>Pseudomonadati</taxon>
        <taxon>Acidobacteriota</taxon>
        <taxon>Holophagae</taxon>
        <taxon>Acanthopleuribacterales</taxon>
        <taxon>Acanthopleuribacteraceae</taxon>
        <taxon>Sulfidibacter</taxon>
    </lineage>
</organism>
<reference evidence="4" key="1">
    <citation type="submission" date="2021-03" db="EMBL/GenBank/DDBJ databases">
        <title>Acanthopleuribacteraceae sp. M133.</title>
        <authorList>
            <person name="Wang G."/>
        </authorList>
    </citation>
    <scope>NUCLEOTIDE SEQUENCE</scope>
    <source>
        <strain evidence="4">M133</strain>
    </source>
</reference>
<dbReference type="InterPro" id="IPR002355">
    <property type="entry name" value="Cu_oxidase_Cu_BS"/>
</dbReference>
<evidence type="ECO:0000256" key="2">
    <source>
        <dbReference type="SAM" id="MobiDB-lite"/>
    </source>
</evidence>
<evidence type="ECO:0008006" key="6">
    <source>
        <dbReference type="Google" id="ProtNLM"/>
    </source>
</evidence>
<keyword evidence="1" id="KW-0479">Metal-binding</keyword>
<keyword evidence="3" id="KW-0732">Signal</keyword>
<evidence type="ECO:0000313" key="4">
    <source>
        <dbReference type="EMBL" id="QTD50855.1"/>
    </source>
</evidence>
<dbReference type="Gene3D" id="2.60.40.420">
    <property type="entry name" value="Cupredoxins - blue copper proteins"/>
    <property type="match status" value="2"/>
</dbReference>
<feature type="compositionally biased region" description="Basic and acidic residues" evidence="2">
    <location>
        <begin position="2260"/>
        <end position="2271"/>
    </location>
</feature>
<feature type="chain" id="PRO_5035231201" description="Multicopper oxidase" evidence="3">
    <location>
        <begin position="25"/>
        <end position="2292"/>
    </location>
</feature>
<feature type="region of interest" description="Disordered" evidence="2">
    <location>
        <begin position="2259"/>
        <end position="2292"/>
    </location>
</feature>
<proteinExistence type="predicted"/>
<dbReference type="PROSITE" id="PS00080">
    <property type="entry name" value="MULTICOPPER_OXIDASE2"/>
    <property type="match status" value="1"/>
</dbReference>
<accession>A0A8A4TWF6</accession>
<dbReference type="Proteomes" id="UP000663929">
    <property type="component" value="Chromosome"/>
</dbReference>
<evidence type="ECO:0000256" key="3">
    <source>
        <dbReference type="SAM" id="SignalP"/>
    </source>
</evidence>
<sequence length="2292" mass="248275">MKVQVGILLASLCCGLFVFGQNGAEVPSCTCTVIADVVALDQPWQANRLGAAMTGGKVFALRTDVVPTDHPVDDFGNDIALESPPELTAGQVRLNNRKRPRPIVLRVSEGECLEIRFQNLLASDHASVYVAGLSLVPVEGQPGIASGATYVGANPTSEAVPGPGGSAVYKYYAAKEGMYFLYTGPSGPNATLIQEGLFGSVNVQPPGAEYYRSQVRRTDLEAAAMTPKRLPASATLHAKGSGQVFAADAGPGQYSLAYTDAEGKERTQEVRIDARGHMRSMEGHPLIDYQAAYPDGTPVLRMTRPVDEQGNKELVYSDLTAIITGPNGGRFPFYIQSPVFFENPASPDRRQPYREFTIIYHFALGLTQSFPVFSYPDLSGAFGAVADTFGINYGLAGIGAEIIANRLGVGPEGFHGDEVDLKFEEFFLSSWAVGDPAMIVDVPANAPNQVVRDPAQGQQLEQVPLFQTSADSATLDDLNDGKLSAALAAAFAAYGITLTSPEVVVGTKSDDQTAGVWAVTDPNPEDQAPPASRIRYPIGQIEAGGSELQVYIGMPDNITAVAIFNQEAKERATKAFYPDDPSNVYHSYLRDHVKFRVANATSVAHVHHLHAHQWLKSPNSDDSHYLDSQLITEGTTFTMEIAYNGSGNRNQTVGDSIFHCHFYPHFAAGMWSLWRVHDVFEAGTILEPDGVAATHDAEGNVLWNRALPDGEIAAGTPIPAIVPLPTLGMAPIPAPVRLSNAEDPTIDGLDLVGRRAIVQPLLDEAGNPVMDGDEPVYENPGYPFFNPSVAGHRPVHPPMDYAWAEDENGEPLRDENGDIVYLDGGLPRHQVLDGEVVRNLFTRWDFSKDFILFDTERKRDQNQETYLAGNLVAYEVPERGTAVEKAAMRFHAQRTHPTLQPNGQAGNFTVNGLPPRPGAPYADPAVDNDGNSVSNLKRYKAANIQLDVVLNKKGWHYPQQRILALWYDVKPTISGERPPEPFFFRSHTGDTIEYWHTNLVPNYYDMDDFQVRTPTDVLGQHIHLVKFDVTSSDGAANGFNYEDGTFSPDEVRERIIALNNNGKGAEGQGGIYLFDNATQFAANVTRNLAIKDYRTFYPFFGEPPPYQNWDGAQTTIQTWDTDPLLNDLGEDRTLRTVFTHDHFSPSTHQQIGFYAGMVVEPEGSNWFTNAPTWSAELTAPFEAVELPPYTEMFTRPDGGPTSWQAIIREANAPDAYREFMLEFQDIQLAYTAGSDFRKHRPDQLSPSVPLFGLTVPAGDTLEPVDAQNFPYWLREAFQLEGIPLSNEAFVTATPPPDCGTCGDIAGASLTVVDTTTDSGSGECAIDLYPIVTESGEHQVFSPCIGSGWGDPAYAINAPNNTTGNTQSPSPSVISGFPPNGTYSVNYRSEPIPLRVDTNIDPAVAATEDVDAVDLGLAFTSIERMDPDLNRQPLGALINPDDAPFVTGNPEEPQPFTFPKNPLNFNVSPYDPYTPLMNAYQGDRIQVRTLVGAHIDPHSFQIHGVKWFFEPSYTNSGYRSLQGMGLSEHFEMLFAFPFSETQGRGFSDLLYQPDASDNGLLNGHLGLMRGYTVPPAESALADALNPAELPHLPDNPDPAAAAEPMLARWQEVVNTFDNPSVDLKSGALPRNYKTFHVIATTAAQVLRDVSDGRIVVNARGQVTANSSLGGDSVVVEPGTELVNPYGLIYVLAEDLAGMDAASVLRGDLSVTPLVFRVNAGDWIRVKLTNHFYQRELFRFPTDAGIVAELNDTQVSQTLQDIFAVEGIALADSASVVVCGCAWQITGTTSDGCDDPDADGNCSVTFSVQRKAGSMFVYDAAEALAWVEGAGTPYNGLVGGNTGSNDCTQTTTVGPVCLTTTTNVGLNPQLVSQQITESNGFNLGFNPVETAVDAGQTVTYYWYAGNLDVDGAGQVVETPVELGAVNLRAADYLVAYRNNLYAAMIVQPEHSVWVEDAGNRAYATVFERGSDSSFDVRLDRRGRFLFREMVAITIENQNAWSAATLTDLNPATNPPFSPLFPLNYKAEPASERDTQGTSDFAWMSNSVVLTDPDDIFSGDPETPVFHTSAGAPTRIRYLFAGGGVLNGPQLVVMLDGHSWQEEPFIDDSTRIGDNIRSQEMGSQQILPHEPFNFILPSAGGPFAVPGDYALHTFICTGDGNWGLMRVSERLVLIDRALDYYGRLQLSGLVLEGADVAGGVPVHLTLTDGETGETVALGTVATRADGSWWYRSLRAVPSGSTVCAALDDGRCGTPDGRAATAKIDVRADEAESAKRAPNRSAVDTGSGVSAGGGER</sequence>
<dbReference type="EMBL" id="CP071793">
    <property type="protein sequence ID" value="QTD50855.1"/>
    <property type="molecule type" value="Genomic_DNA"/>
</dbReference>
<dbReference type="InterPro" id="IPR008972">
    <property type="entry name" value="Cupredoxin"/>
</dbReference>
<dbReference type="KEGG" id="scor:J3U87_00170"/>
<keyword evidence="5" id="KW-1185">Reference proteome</keyword>
<feature type="signal peptide" evidence="3">
    <location>
        <begin position="1"/>
        <end position="24"/>
    </location>
</feature>
<dbReference type="RefSeq" id="WP_237380953.1">
    <property type="nucleotide sequence ID" value="NZ_CP071793.1"/>
</dbReference>